<evidence type="ECO:0000256" key="5">
    <source>
        <dbReference type="ARBA" id="ARBA00022692"/>
    </source>
</evidence>
<keyword evidence="7 11" id="KW-0472">Membrane</keyword>
<sequence>MTPDDWVYASLLLISLAVGPVFARGHLRSALPFLPASAAVQLVSAFGFLLCAAVCSSFMWHSVLVALVSASICSFGPRNRVHALCAAWCFGYLAFFRTCHLLGFTKPSPHSNAVQLLMTLRMVGVAFEIVDTRRLERRLRDSTDDGERRSLELQLRYTGVSPKFWQIMLYAYAYPGVLTGPYYRFSIYRDLVDRLQAPGAPPPPAVGAALWKRLAYAPLYGVAYLILSQWYFIDYARTDDLLVDSSWAYRIYFMFAMFTTFRCRMYFAWVVSECVCMAVGLGGYPAASEPRCGEGPTRLEVLEEQRQQRQSRPAIDGAGDLNKSDDISYESVHNIDEAGCEFAPTVQAGMKAWNRSVQHWLAAFVYRRVPGRALRLPVTMAVSAYWHGVHGGYFLSFLTIPLARYAEDALDRLLRRARLNQSVAYLARWFFKMRVFDYTCMGFLLLGAGDTLRFWAAIGFCLHAASCLLIAADWAAARLAGSGRPA</sequence>
<dbReference type="PANTHER" id="PTHR13906:SF16">
    <property type="entry name" value="LYSOPHOSPHOLIPID ACYLTRANSFERASE 7"/>
    <property type="match status" value="1"/>
</dbReference>
<keyword evidence="12" id="KW-1185">Reference proteome</keyword>
<dbReference type="InterPro" id="IPR004299">
    <property type="entry name" value="MBOAT_fam"/>
</dbReference>
<protein>
    <recommendedName>
        <fullName evidence="10">Lysophospholipid acyltransferase 7</fullName>
    </recommendedName>
</protein>
<keyword evidence="5 11" id="KW-0812">Transmembrane</keyword>
<comment type="subcellular location">
    <subcellularLocation>
        <location evidence="1">Membrane</location>
        <topology evidence="1">Multi-pass membrane protein</topology>
    </subcellularLocation>
</comment>
<comment type="pathway">
    <text evidence="9">Phospholipid metabolism.</text>
</comment>
<dbReference type="GO" id="GO:0016020">
    <property type="term" value="C:membrane"/>
    <property type="evidence" value="ECO:0007669"/>
    <property type="project" value="UniProtKB-SubCell"/>
</dbReference>
<feature type="transmembrane region" description="Helical" evidence="11">
    <location>
        <begin position="245"/>
        <end position="261"/>
    </location>
</feature>
<dbReference type="AlphaFoldDB" id="A0A1I8GEW5"/>
<feature type="transmembrane region" description="Helical" evidence="11">
    <location>
        <begin position="454"/>
        <end position="476"/>
    </location>
</feature>
<name>A0A1I8GEW5_9PLAT</name>
<dbReference type="WBParaSite" id="maker-uti_cns_0001798-snap-gene-0.3-mRNA-1">
    <property type="protein sequence ID" value="maker-uti_cns_0001798-snap-gene-0.3-mRNA-1"/>
    <property type="gene ID" value="maker-uti_cns_0001798-snap-gene-0.3"/>
</dbReference>
<organism evidence="12 13">
    <name type="scientific">Macrostomum lignano</name>
    <dbReference type="NCBI Taxonomy" id="282301"/>
    <lineage>
        <taxon>Eukaryota</taxon>
        <taxon>Metazoa</taxon>
        <taxon>Spiralia</taxon>
        <taxon>Lophotrochozoa</taxon>
        <taxon>Platyhelminthes</taxon>
        <taxon>Rhabditophora</taxon>
        <taxon>Macrostomorpha</taxon>
        <taxon>Macrostomida</taxon>
        <taxon>Macrostomidae</taxon>
        <taxon>Macrostomum</taxon>
    </lineage>
</organism>
<evidence type="ECO:0000256" key="10">
    <source>
        <dbReference type="ARBA" id="ARBA00093678"/>
    </source>
</evidence>
<evidence type="ECO:0000256" key="6">
    <source>
        <dbReference type="ARBA" id="ARBA00022989"/>
    </source>
</evidence>
<evidence type="ECO:0000313" key="14">
    <source>
        <dbReference type="WBParaSite" id="maker-uti_cns_0001906-snap-gene-0.6-mRNA-1"/>
    </source>
</evidence>
<dbReference type="WBParaSite" id="maker-uti_cns_0047775-snap-gene-0.5-mRNA-1">
    <property type="protein sequence ID" value="maker-uti_cns_0047775-snap-gene-0.5-mRNA-1"/>
    <property type="gene ID" value="maker-uti_cns_0047775-snap-gene-0.5"/>
</dbReference>
<feature type="transmembrane region" description="Helical" evidence="11">
    <location>
        <begin position="426"/>
        <end position="448"/>
    </location>
</feature>
<evidence type="ECO:0000313" key="12">
    <source>
        <dbReference type="Proteomes" id="UP000095280"/>
    </source>
</evidence>
<evidence type="ECO:0000256" key="4">
    <source>
        <dbReference type="ARBA" id="ARBA00022679"/>
    </source>
</evidence>
<feature type="transmembrane region" description="Helical" evidence="11">
    <location>
        <begin position="6"/>
        <end position="23"/>
    </location>
</feature>
<dbReference type="GO" id="GO:0071617">
    <property type="term" value="F:lysophospholipid acyltransferase activity"/>
    <property type="evidence" value="ECO:0007669"/>
    <property type="project" value="TreeGrafter"/>
</dbReference>
<keyword evidence="6 11" id="KW-1133">Transmembrane helix</keyword>
<feature type="transmembrane region" description="Helical" evidence="11">
    <location>
        <begin position="83"/>
        <end position="104"/>
    </location>
</feature>
<comment type="pathway">
    <text evidence="2">Lipid metabolism; phospholipid metabolism.</text>
</comment>
<proteinExistence type="inferred from homology"/>
<dbReference type="PANTHER" id="PTHR13906">
    <property type="entry name" value="PORCUPINE"/>
    <property type="match status" value="1"/>
</dbReference>
<dbReference type="GO" id="GO:0006661">
    <property type="term" value="P:phosphatidylinositol biosynthetic process"/>
    <property type="evidence" value="ECO:0007669"/>
    <property type="project" value="TreeGrafter"/>
</dbReference>
<dbReference type="InterPro" id="IPR049941">
    <property type="entry name" value="LPLAT_7/PORCN-like"/>
</dbReference>
<evidence type="ECO:0000256" key="11">
    <source>
        <dbReference type="SAM" id="Phobius"/>
    </source>
</evidence>
<dbReference type="Pfam" id="PF03062">
    <property type="entry name" value="MBOAT"/>
    <property type="match status" value="1"/>
</dbReference>
<evidence type="ECO:0000256" key="8">
    <source>
        <dbReference type="ARBA" id="ARBA00023315"/>
    </source>
</evidence>
<evidence type="ECO:0000256" key="3">
    <source>
        <dbReference type="ARBA" id="ARBA00010323"/>
    </source>
</evidence>
<dbReference type="GO" id="GO:0030258">
    <property type="term" value="P:lipid modification"/>
    <property type="evidence" value="ECO:0007669"/>
    <property type="project" value="TreeGrafter"/>
</dbReference>
<evidence type="ECO:0000256" key="1">
    <source>
        <dbReference type="ARBA" id="ARBA00004141"/>
    </source>
</evidence>
<feature type="transmembrane region" description="Helical" evidence="11">
    <location>
        <begin position="384"/>
        <end position="405"/>
    </location>
</feature>
<keyword evidence="4" id="KW-0808">Transferase</keyword>
<dbReference type="WBParaSite" id="maker-uti_cns_0001906-snap-gene-0.6-mRNA-1">
    <property type="protein sequence ID" value="maker-uti_cns_0001906-snap-gene-0.6-mRNA-1"/>
    <property type="gene ID" value="maker-uti_cns_0001906-snap-gene-0.6"/>
</dbReference>
<evidence type="ECO:0000256" key="9">
    <source>
        <dbReference type="ARBA" id="ARBA00025707"/>
    </source>
</evidence>
<evidence type="ECO:0000256" key="2">
    <source>
        <dbReference type="ARBA" id="ARBA00005074"/>
    </source>
</evidence>
<dbReference type="WBParaSite" id="maker-uti_cns_0002223-snap-gene-0.2-mRNA-1">
    <property type="protein sequence ID" value="maker-uti_cns_0002223-snap-gene-0.2-mRNA-1"/>
    <property type="gene ID" value="maker-uti_cns_0002223-snap-gene-0.2"/>
</dbReference>
<evidence type="ECO:0000256" key="7">
    <source>
        <dbReference type="ARBA" id="ARBA00023136"/>
    </source>
</evidence>
<comment type="similarity">
    <text evidence="3">Belongs to the membrane-bound acyltransferase family.</text>
</comment>
<keyword evidence="8" id="KW-0012">Acyltransferase</keyword>
<reference evidence="13 14" key="1">
    <citation type="submission" date="2016-11" db="UniProtKB">
        <authorList>
            <consortium name="WormBaseParasite"/>
        </authorList>
    </citation>
    <scope>IDENTIFICATION</scope>
</reference>
<dbReference type="GO" id="GO:0044233">
    <property type="term" value="C:mitochondria-associated endoplasmic reticulum membrane contact site"/>
    <property type="evidence" value="ECO:0007669"/>
    <property type="project" value="TreeGrafter"/>
</dbReference>
<evidence type="ECO:0000313" key="13">
    <source>
        <dbReference type="WBParaSite" id="maker-uti_cns_0001798-snap-gene-0.3-mRNA-1"/>
    </source>
</evidence>
<dbReference type="Proteomes" id="UP000095280">
    <property type="component" value="Unplaced"/>
</dbReference>
<accession>A0A1I8GEW5</accession>
<feature type="transmembrane region" description="Helical" evidence="11">
    <location>
        <begin position="214"/>
        <end position="233"/>
    </location>
</feature>